<feature type="region of interest" description="Disordered" evidence="2">
    <location>
        <begin position="187"/>
        <end position="236"/>
    </location>
</feature>
<feature type="region of interest" description="Disordered" evidence="2">
    <location>
        <begin position="314"/>
        <end position="419"/>
    </location>
</feature>
<organism evidence="4 5">
    <name type="scientific">Purpureocillium lilacinum</name>
    <name type="common">Paecilomyces lilacinus</name>
    <dbReference type="NCBI Taxonomy" id="33203"/>
    <lineage>
        <taxon>Eukaryota</taxon>
        <taxon>Fungi</taxon>
        <taxon>Dikarya</taxon>
        <taxon>Ascomycota</taxon>
        <taxon>Pezizomycotina</taxon>
        <taxon>Sordariomycetes</taxon>
        <taxon>Hypocreomycetidae</taxon>
        <taxon>Hypocreales</taxon>
        <taxon>Ophiocordycipitaceae</taxon>
        <taxon>Purpureocillium</taxon>
    </lineage>
</organism>
<dbReference type="InterPro" id="IPR051647">
    <property type="entry name" value="Mediator_comp_sub12"/>
</dbReference>
<evidence type="ECO:0000259" key="3">
    <source>
        <dbReference type="PROSITE" id="PS00463"/>
    </source>
</evidence>
<dbReference type="Proteomes" id="UP000245956">
    <property type="component" value="Unassembled WGS sequence"/>
</dbReference>
<comment type="caution">
    <text evidence="4">The sequence shown here is derived from an EMBL/GenBank/DDBJ whole genome shotgun (WGS) entry which is preliminary data.</text>
</comment>
<feature type="compositionally biased region" description="Polar residues" evidence="2">
    <location>
        <begin position="187"/>
        <end position="210"/>
    </location>
</feature>
<dbReference type="PANTHER" id="PTHR46007">
    <property type="entry name" value="MEDIATOR OF RNA POLYMERASE II TRANSCRIPTION SUBUNIT 12"/>
    <property type="match status" value="1"/>
</dbReference>
<protein>
    <recommendedName>
        <fullName evidence="3">Zn(2)-C6 fungal-type domain-containing protein</fullName>
    </recommendedName>
</protein>
<dbReference type="GO" id="GO:0045944">
    <property type="term" value="P:positive regulation of transcription by RNA polymerase II"/>
    <property type="evidence" value="ECO:0007669"/>
    <property type="project" value="TreeGrafter"/>
</dbReference>
<feature type="compositionally biased region" description="Low complexity" evidence="2">
    <location>
        <begin position="356"/>
        <end position="376"/>
    </location>
</feature>
<gene>
    <name evidence="4" type="ORF">PCL_01523</name>
</gene>
<dbReference type="GO" id="GO:0008270">
    <property type="term" value="F:zinc ion binding"/>
    <property type="evidence" value="ECO:0007669"/>
    <property type="project" value="InterPro"/>
</dbReference>
<evidence type="ECO:0000256" key="1">
    <source>
        <dbReference type="ARBA" id="ARBA00023242"/>
    </source>
</evidence>
<dbReference type="GO" id="GO:0003713">
    <property type="term" value="F:transcription coactivator activity"/>
    <property type="evidence" value="ECO:0007669"/>
    <property type="project" value="TreeGrafter"/>
</dbReference>
<dbReference type="PROSITE" id="PS00463">
    <property type="entry name" value="ZN2_CY6_FUNGAL_1"/>
    <property type="match status" value="1"/>
</dbReference>
<dbReference type="InterPro" id="IPR036864">
    <property type="entry name" value="Zn2-C6_fun-type_DNA-bd_sf"/>
</dbReference>
<proteinExistence type="predicted"/>
<feature type="domain" description="Zn(2)-C6 fungal-type" evidence="3">
    <location>
        <begin position="281"/>
        <end position="310"/>
    </location>
</feature>
<dbReference type="CDD" id="cd00067">
    <property type="entry name" value="GAL4"/>
    <property type="match status" value="1"/>
</dbReference>
<dbReference type="GO" id="GO:0000981">
    <property type="term" value="F:DNA-binding transcription factor activity, RNA polymerase II-specific"/>
    <property type="evidence" value="ECO:0007669"/>
    <property type="project" value="InterPro"/>
</dbReference>
<evidence type="ECO:0000313" key="4">
    <source>
        <dbReference type="EMBL" id="PWI69138.1"/>
    </source>
</evidence>
<dbReference type="InterPro" id="IPR001138">
    <property type="entry name" value="Zn2Cys6_DnaBD"/>
</dbReference>
<dbReference type="AlphaFoldDB" id="A0A2U3E3Q6"/>
<name>A0A2U3E3Q6_PURLI</name>
<sequence length="775" mass="86190">MDQLCVRLQLRVIPAQEKTQRHSRHICSVTAAQKAEDRLVAPGNLLFRQDNLSEVDRTCRTGPRVLVEQVHVYAVLDGPPTRIQRREVRPQSTALHRRTSIHDLAAYLTSEHCDDTGPPGRDEPQGIRAWCLSRLLGSRPDSCNTRARRRWLREHLQDRFSDPCTDPHQDAKRSRLRVVIAPPWGSETSTLTAREPRSTASVTGAGSRWQSPHLYASSRRSGYSPRARAAPEPMTAASLDSKDVQLTDSAGGRLHASGVSVRLDFPEELAMTMADNVIRKACDRCHSQKLSCKRVGDEACERCVRLHAECKSSPSLRYKKQHQHQHPQQQQQQQQQQQHQHQAQQKQHTQHHNQHQHQPQQHQQQTQQQHLQSQQHPSTSVVGGQATLVGRRSPKRRRTGSDLDLLQPEGAQIHPPSGDITTSCQSVVGSEAGLELGDFNFNFEQLAFLTPPQTDPLAVLPGPVDAFQNPSPFAEPWEQQLASSADPFQQIAPSAFTPASGAQFHRIVPTFAPRRRPCASEHGTSDRRQRQRPRHRARQIALRHVAHASNQGRETSRTHWMAQLTDINSRLLDLASILPKQQGPLANGRAGDDSSGFPIDEMFKLTRGVADILDRFPATSSGKEHNTLEGADPGSAMFVLSTYVRLLDMYQRVFTMVKNELAQADQGAAFKHWKLPDVTVGSFAVESSPSLQMSLTIQLAEEFLVRLRNATAALDPALRGAEEQLAGGGSGSGGDANSMFSEVVDVSYCAVRAKEEKLGRHLAQLRDEIEAFLDG</sequence>
<dbReference type="SUPFAM" id="SSF57701">
    <property type="entry name" value="Zn2/Cys6 DNA-binding domain"/>
    <property type="match status" value="1"/>
</dbReference>
<evidence type="ECO:0000313" key="5">
    <source>
        <dbReference type="Proteomes" id="UP000245956"/>
    </source>
</evidence>
<accession>A0A2U3E3Q6</accession>
<dbReference type="EMBL" id="LCWV01000013">
    <property type="protein sequence ID" value="PWI69138.1"/>
    <property type="molecule type" value="Genomic_DNA"/>
</dbReference>
<reference evidence="4 5" key="1">
    <citation type="journal article" date="2016" name="Front. Microbiol.">
        <title>Genome and transcriptome sequences reveal the specific parasitism of the nematophagous Purpureocillium lilacinum 36-1.</title>
        <authorList>
            <person name="Xie J."/>
            <person name="Li S."/>
            <person name="Mo C."/>
            <person name="Xiao X."/>
            <person name="Peng D."/>
            <person name="Wang G."/>
            <person name="Xiao Y."/>
        </authorList>
    </citation>
    <scope>NUCLEOTIDE SEQUENCE [LARGE SCALE GENOMIC DNA]</scope>
    <source>
        <strain evidence="4 5">36-1</strain>
    </source>
</reference>
<feature type="compositionally biased region" description="Low complexity" evidence="2">
    <location>
        <begin position="326"/>
        <end position="347"/>
    </location>
</feature>
<feature type="region of interest" description="Disordered" evidence="2">
    <location>
        <begin position="514"/>
        <end position="536"/>
    </location>
</feature>
<evidence type="ECO:0000256" key="2">
    <source>
        <dbReference type="SAM" id="MobiDB-lite"/>
    </source>
</evidence>
<dbReference type="GO" id="GO:0016592">
    <property type="term" value="C:mediator complex"/>
    <property type="evidence" value="ECO:0007669"/>
    <property type="project" value="TreeGrafter"/>
</dbReference>
<keyword evidence="1" id="KW-0539">Nucleus</keyword>
<dbReference type="PANTHER" id="PTHR46007:SF8">
    <property type="entry name" value="C2H2-TYPE DOMAIN-CONTAINING PROTEIN"/>
    <property type="match status" value="1"/>
</dbReference>